<dbReference type="InterPro" id="IPR036523">
    <property type="entry name" value="SurE-like_sf"/>
</dbReference>
<feature type="signal peptide" evidence="5">
    <location>
        <begin position="1"/>
        <end position="21"/>
    </location>
</feature>
<evidence type="ECO:0000313" key="8">
    <source>
        <dbReference type="Proteomes" id="UP000799437"/>
    </source>
</evidence>
<dbReference type="OrthoDB" id="4018688at2759"/>
<evidence type="ECO:0000259" key="6">
    <source>
        <dbReference type="Pfam" id="PF01975"/>
    </source>
</evidence>
<feature type="compositionally biased region" description="Polar residues" evidence="4">
    <location>
        <begin position="51"/>
        <end position="62"/>
    </location>
</feature>
<evidence type="ECO:0000313" key="7">
    <source>
        <dbReference type="EMBL" id="KAF2758006.1"/>
    </source>
</evidence>
<reference evidence="7" key="1">
    <citation type="journal article" date="2020" name="Stud. Mycol.">
        <title>101 Dothideomycetes genomes: a test case for predicting lifestyles and emergence of pathogens.</title>
        <authorList>
            <person name="Haridas S."/>
            <person name="Albert R."/>
            <person name="Binder M."/>
            <person name="Bloem J."/>
            <person name="Labutti K."/>
            <person name="Salamov A."/>
            <person name="Andreopoulos B."/>
            <person name="Baker S."/>
            <person name="Barry K."/>
            <person name="Bills G."/>
            <person name="Bluhm B."/>
            <person name="Cannon C."/>
            <person name="Castanera R."/>
            <person name="Culley D."/>
            <person name="Daum C."/>
            <person name="Ezra D."/>
            <person name="Gonzalez J."/>
            <person name="Henrissat B."/>
            <person name="Kuo A."/>
            <person name="Liang C."/>
            <person name="Lipzen A."/>
            <person name="Lutzoni F."/>
            <person name="Magnuson J."/>
            <person name="Mondo S."/>
            <person name="Nolan M."/>
            <person name="Ohm R."/>
            <person name="Pangilinan J."/>
            <person name="Park H.-J."/>
            <person name="Ramirez L."/>
            <person name="Alfaro M."/>
            <person name="Sun H."/>
            <person name="Tritt A."/>
            <person name="Yoshinaga Y."/>
            <person name="Zwiers L.-H."/>
            <person name="Turgeon B."/>
            <person name="Goodwin S."/>
            <person name="Spatafora J."/>
            <person name="Crous P."/>
            <person name="Grigoriev I."/>
        </authorList>
    </citation>
    <scope>NUCLEOTIDE SEQUENCE</scope>
    <source>
        <strain evidence="7">CBS 121739</strain>
    </source>
</reference>
<dbReference type="PANTHER" id="PTHR30457:SF0">
    <property type="entry name" value="PHOSPHATASE, PUTATIVE (AFU_ORTHOLOGUE AFUA_4G01070)-RELATED"/>
    <property type="match status" value="1"/>
</dbReference>
<dbReference type="Proteomes" id="UP000799437">
    <property type="component" value="Unassembled WGS sequence"/>
</dbReference>
<evidence type="ECO:0000256" key="4">
    <source>
        <dbReference type="SAM" id="MobiDB-lite"/>
    </source>
</evidence>
<protein>
    <submittedName>
        <fullName evidence="7">Survival protein sure-likephosphatase/nucleotidase-like protein</fullName>
    </submittedName>
</protein>
<dbReference type="RefSeq" id="XP_033600457.1">
    <property type="nucleotide sequence ID" value="XM_033741173.1"/>
</dbReference>
<dbReference type="GO" id="GO:0008252">
    <property type="term" value="F:nucleotidase activity"/>
    <property type="evidence" value="ECO:0007669"/>
    <property type="project" value="InterPro"/>
</dbReference>
<dbReference type="GeneID" id="54482227"/>
<feature type="chain" id="PRO_5025426669" evidence="5">
    <location>
        <begin position="22"/>
        <end position="293"/>
    </location>
</feature>
<dbReference type="SUPFAM" id="SSF64167">
    <property type="entry name" value="SurE-like"/>
    <property type="match status" value="1"/>
</dbReference>
<keyword evidence="2" id="KW-0479">Metal-binding</keyword>
<dbReference type="AlphaFoldDB" id="A0A6A6W7Z3"/>
<evidence type="ECO:0000256" key="5">
    <source>
        <dbReference type="SAM" id="SignalP"/>
    </source>
</evidence>
<dbReference type="InterPro" id="IPR002828">
    <property type="entry name" value="SurE-like_Pase/nucleotidase"/>
</dbReference>
<accession>A0A6A6W7Z3</accession>
<proteinExistence type="inferred from homology"/>
<comment type="similarity">
    <text evidence="1">Belongs to the SurE nucleotidase family.</text>
</comment>
<organism evidence="7 8">
    <name type="scientific">Pseudovirgaria hyperparasitica</name>
    <dbReference type="NCBI Taxonomy" id="470096"/>
    <lineage>
        <taxon>Eukaryota</taxon>
        <taxon>Fungi</taxon>
        <taxon>Dikarya</taxon>
        <taxon>Ascomycota</taxon>
        <taxon>Pezizomycotina</taxon>
        <taxon>Dothideomycetes</taxon>
        <taxon>Dothideomycetes incertae sedis</taxon>
        <taxon>Acrospermales</taxon>
        <taxon>Acrospermaceae</taxon>
        <taxon>Pseudovirgaria</taxon>
    </lineage>
</organism>
<dbReference type="PANTHER" id="PTHR30457">
    <property type="entry name" value="5'-NUCLEOTIDASE SURE"/>
    <property type="match status" value="1"/>
</dbReference>
<sequence length="293" mass="31155">MRSIIIAILPIAAGAIRIVQSNDDGWAEKNIRVFNEVLNAASHSVVLSGPADNQSGSSSSDKPPTPRIKPCEFNSCPANSGPVGADPNNSRLNYVNSYPVTAMKYGIATVSPRELGGAPELAVTGPNVGTNIELQIPFSGTIGAAIEAVKQGIPAIAFSGSTGHRTAFNAATPLYSKIYADLAMNLTDAVIASGAPYLPENVFLNVNFPKVNKKCNDISDFKFVLSRINVGLVWNKDVVTCNNDGRLPREKTVLDKGCFVSVSPGDAKDRTTVDARRQEIVLEKLKSLLTCLP</sequence>
<feature type="region of interest" description="Disordered" evidence="4">
    <location>
        <begin position="48"/>
        <end position="84"/>
    </location>
</feature>
<keyword evidence="5" id="KW-0732">Signal</keyword>
<dbReference type="GO" id="GO:0046872">
    <property type="term" value="F:metal ion binding"/>
    <property type="evidence" value="ECO:0007669"/>
    <property type="project" value="UniProtKB-KW"/>
</dbReference>
<dbReference type="EMBL" id="ML996572">
    <property type="protein sequence ID" value="KAF2758006.1"/>
    <property type="molecule type" value="Genomic_DNA"/>
</dbReference>
<dbReference type="Gene3D" id="3.40.1210.10">
    <property type="entry name" value="Survival protein SurE-like phosphatase/nucleotidase"/>
    <property type="match status" value="1"/>
</dbReference>
<evidence type="ECO:0000256" key="2">
    <source>
        <dbReference type="ARBA" id="ARBA00022723"/>
    </source>
</evidence>
<gene>
    <name evidence="7" type="ORF">EJ05DRAFT_373944</name>
</gene>
<dbReference type="Pfam" id="PF01975">
    <property type="entry name" value="SurE"/>
    <property type="match status" value="1"/>
</dbReference>
<evidence type="ECO:0000256" key="3">
    <source>
        <dbReference type="ARBA" id="ARBA00022801"/>
    </source>
</evidence>
<name>A0A6A6W7Z3_9PEZI</name>
<keyword evidence="3" id="KW-0378">Hydrolase</keyword>
<keyword evidence="8" id="KW-1185">Reference proteome</keyword>
<dbReference type="InterPro" id="IPR030048">
    <property type="entry name" value="SurE"/>
</dbReference>
<feature type="domain" description="Survival protein SurE-like phosphatase/nucleotidase" evidence="6">
    <location>
        <begin position="18"/>
        <end position="214"/>
    </location>
</feature>
<evidence type="ECO:0000256" key="1">
    <source>
        <dbReference type="ARBA" id="ARBA00011062"/>
    </source>
</evidence>